<name>A0A6G1HW76_9PEZI</name>
<evidence type="ECO:0000313" key="2">
    <source>
        <dbReference type="Proteomes" id="UP000799640"/>
    </source>
</evidence>
<accession>A0A6G1HW76</accession>
<dbReference type="AlphaFoldDB" id="A0A6G1HW76"/>
<proteinExistence type="predicted"/>
<dbReference type="EMBL" id="ML996695">
    <property type="protein sequence ID" value="KAF2400308.1"/>
    <property type="molecule type" value="Genomic_DNA"/>
</dbReference>
<evidence type="ECO:0000313" key="1">
    <source>
        <dbReference type="EMBL" id="KAF2400308.1"/>
    </source>
</evidence>
<dbReference type="SUPFAM" id="SSF49899">
    <property type="entry name" value="Concanavalin A-like lectins/glucanases"/>
    <property type="match status" value="1"/>
</dbReference>
<reference evidence="1" key="1">
    <citation type="journal article" date="2020" name="Stud. Mycol.">
        <title>101 Dothideomycetes genomes: a test case for predicting lifestyles and emergence of pathogens.</title>
        <authorList>
            <person name="Haridas S."/>
            <person name="Albert R."/>
            <person name="Binder M."/>
            <person name="Bloem J."/>
            <person name="Labutti K."/>
            <person name="Salamov A."/>
            <person name="Andreopoulos B."/>
            <person name="Baker S."/>
            <person name="Barry K."/>
            <person name="Bills G."/>
            <person name="Bluhm B."/>
            <person name="Cannon C."/>
            <person name="Castanera R."/>
            <person name="Culley D."/>
            <person name="Daum C."/>
            <person name="Ezra D."/>
            <person name="Gonzalez J."/>
            <person name="Henrissat B."/>
            <person name="Kuo A."/>
            <person name="Liang C."/>
            <person name="Lipzen A."/>
            <person name="Lutzoni F."/>
            <person name="Magnuson J."/>
            <person name="Mondo S."/>
            <person name="Nolan M."/>
            <person name="Ohm R."/>
            <person name="Pangilinan J."/>
            <person name="Park H.-J."/>
            <person name="Ramirez L."/>
            <person name="Alfaro M."/>
            <person name="Sun H."/>
            <person name="Tritt A."/>
            <person name="Yoshinaga Y."/>
            <person name="Zwiers L.-H."/>
            <person name="Turgeon B."/>
            <person name="Goodwin S."/>
            <person name="Spatafora J."/>
            <person name="Crous P."/>
            <person name="Grigoriev I."/>
        </authorList>
    </citation>
    <scope>NUCLEOTIDE SEQUENCE</scope>
    <source>
        <strain evidence="1">CBS 262.69</strain>
    </source>
</reference>
<sequence>MSYFLDYVFTSKQVANPDGSLPVTLAADATIGTGPGAFQGQNFPQAARLGSGPIQVDIKNVEVINEARFNGSVVFQADALPGRQTLVESERLPFMLELVGTGNSVKLVVSVKIMGSTAWRGTDTFSSPTLTTGWHLAQFAYDMDTLFLFIDGNPAGCHGFGTTGNIALSDAVKTIVIGGKDAANRFMGQLASVRVGFGIPIELEPIMDGQRFSPVWFITTKLEMSRLVMDMGVPTSNTTFSAVTATWSQNYNQGVIMYHSAASSAFLMYGIILQRYRALSDATRSALGYLVTDETSAYVQGARKSLFQGGGIYWSSATGAFEVTAQLYLHYEATGESQDWGLPVEPPQNVPNGVSQRMQRATALYRNGSPSAHIVIGSIRDAYQNTGGPTKWGFPLSDEMIVKGVKDGNVERNVRLSKFEGCDIYWSPQTNAHIIYGDIRAKWMDLKGPLSGLGLPVTDEMDIPGGGRTNGFENGAITWYGSFSSIQIINPFKFFVGNLNTVESEGLFMGQNDLYFSATINEDNNTLYRERFPSSGSWDGRNDMDVNIEFPTVMTPNPTKQITVVLDVWDSDGGAPFGGGDDHLGTWTKQLNSANAWGLRENNGIFSSGGFAKINNITSAVHPQVNLSALTELEKYWGAGARNRGNDPISYQTYAEAFRDVDSSPEVYDPLDWLDKAFYEAVAKHLAKGGNCFGMSLEAIYARHGLSLFSLPINRFGDWNQLQPVFNVKHLYQVGAAPIWWFVGTFLAGNTHNPVRVFNDSRDRFNSGDHPVLCISQNVDFSGAPHTIYPIGWDSSSRPWKISIHDPNFPDQIRTIEVDNTNNTWKYDGGNLYAGAEWSGGRLHYMPWSVLNAAPRTPVWDAILLILAGTIIVMGNDTETASLNSADGGDLSAHSGRAIRALQAGRKLDGYFVNTPIMFGDGGVGELKFTSGYQAPNASILPMQPASSALSSLLSAGTPINLNPLLPLTALESRLTPFQPTNNFQISVRGKQGGGTHQQLVKSGTTQFTISAPIDQGETTHIEAKALGTVNSEITVASARAKTHTITLMQRMGMTHDSVVMKFDLTATAPGAITLLPKPGLGLIELKSVAARLSSAKLDVTSMVAGKVNTHSFNMVQPGGLVLEGRLRLKVPVGLDKAQVGISTLDAAGGDKVLGSRLVAGQRVGGILGGLGQFAGLASRLQPGVLTHLSDLTLHPRTGA</sequence>
<evidence type="ECO:0008006" key="3">
    <source>
        <dbReference type="Google" id="ProtNLM"/>
    </source>
</evidence>
<dbReference type="InterPro" id="IPR013320">
    <property type="entry name" value="ConA-like_dom_sf"/>
</dbReference>
<dbReference type="Proteomes" id="UP000799640">
    <property type="component" value="Unassembled WGS sequence"/>
</dbReference>
<protein>
    <recommendedName>
        <fullName evidence="3">Concanavalin A-like lectin/glucanase</fullName>
    </recommendedName>
</protein>
<dbReference type="InterPro" id="IPR013207">
    <property type="entry name" value="LGFP"/>
</dbReference>
<organism evidence="1 2">
    <name type="scientific">Trichodelitschia bisporula</name>
    <dbReference type="NCBI Taxonomy" id="703511"/>
    <lineage>
        <taxon>Eukaryota</taxon>
        <taxon>Fungi</taxon>
        <taxon>Dikarya</taxon>
        <taxon>Ascomycota</taxon>
        <taxon>Pezizomycotina</taxon>
        <taxon>Dothideomycetes</taxon>
        <taxon>Dothideomycetes incertae sedis</taxon>
        <taxon>Phaeotrichales</taxon>
        <taxon>Phaeotrichaceae</taxon>
        <taxon>Trichodelitschia</taxon>
    </lineage>
</organism>
<keyword evidence="2" id="KW-1185">Reference proteome</keyword>
<dbReference type="Pfam" id="PF08310">
    <property type="entry name" value="LGFP"/>
    <property type="match status" value="3"/>
</dbReference>
<dbReference type="OrthoDB" id="3757590at2759"/>
<gene>
    <name evidence="1" type="ORF">EJ06DRAFT_425803</name>
</gene>